<dbReference type="Proteomes" id="UP000179258">
    <property type="component" value="Unassembled WGS sequence"/>
</dbReference>
<dbReference type="InterPro" id="IPR001667">
    <property type="entry name" value="DDH_dom"/>
</dbReference>
<gene>
    <name evidence="2" type="ORF">A3D59_01805</name>
</gene>
<evidence type="ECO:0000259" key="1">
    <source>
        <dbReference type="Pfam" id="PF01368"/>
    </source>
</evidence>
<evidence type="ECO:0000313" key="2">
    <source>
        <dbReference type="EMBL" id="OHA66941.1"/>
    </source>
</evidence>
<dbReference type="InterPro" id="IPR051673">
    <property type="entry name" value="SSDNA_exonuclease_RecJ"/>
</dbReference>
<organism evidence="2 3">
    <name type="scientific">Candidatus Wildermuthbacteria bacterium RIFCSPHIGHO2_02_FULL_47_17</name>
    <dbReference type="NCBI Taxonomy" id="1802452"/>
    <lineage>
        <taxon>Bacteria</taxon>
        <taxon>Candidatus Wildermuthiibacteriota</taxon>
    </lineage>
</organism>
<accession>A0A1G2R4C9</accession>
<sequence>MAEIKNLTKAANRILKAIANRERIILYGDSDPDGVSSVLILEETMRALGAKSVKVYFPDRETEGYGINGGAMRVLKRYAPALFITLDCGITNIKETEIAKKMGFEVMIVDHHKVLARLPKASIIVDPKQKGDKSSAKELACAGIVYKLAQNIFKLAQKQWEPERFLELAALATIADQMPTEQENEKIIREGLGALRYTKRPAFKELINLTGYNHGGSGEFREKLLPALNVWSARRHINPIYEFLTETSAAKAKKMAQSFLRQAKERKKELRDIYEAADARVAFSKEPIIFEGDSSWPLVFSGAMASRLCHKYKKPIFIYKKGRKESPGAARTPRGIDVVEMMDECKKFMITYGGHPQAGGFRAKNKDLDKLKACLLEQIAR</sequence>
<feature type="domain" description="DDH" evidence="1">
    <location>
        <begin position="23"/>
        <end position="173"/>
    </location>
</feature>
<reference evidence="2 3" key="1">
    <citation type="journal article" date="2016" name="Nat. Commun.">
        <title>Thousands of microbial genomes shed light on interconnected biogeochemical processes in an aquifer system.</title>
        <authorList>
            <person name="Anantharaman K."/>
            <person name="Brown C.T."/>
            <person name="Hug L.A."/>
            <person name="Sharon I."/>
            <person name="Castelle C.J."/>
            <person name="Probst A.J."/>
            <person name="Thomas B.C."/>
            <person name="Singh A."/>
            <person name="Wilkins M.J."/>
            <person name="Karaoz U."/>
            <person name="Brodie E.L."/>
            <person name="Williams K.H."/>
            <person name="Hubbard S.S."/>
            <person name="Banfield J.F."/>
        </authorList>
    </citation>
    <scope>NUCLEOTIDE SEQUENCE [LARGE SCALE GENOMIC DNA]</scope>
</reference>
<dbReference type="InterPro" id="IPR038763">
    <property type="entry name" value="DHH_sf"/>
</dbReference>
<dbReference type="PANTHER" id="PTHR30255:SF2">
    <property type="entry name" value="SINGLE-STRANDED-DNA-SPECIFIC EXONUCLEASE RECJ"/>
    <property type="match status" value="1"/>
</dbReference>
<dbReference type="GO" id="GO:0004527">
    <property type="term" value="F:exonuclease activity"/>
    <property type="evidence" value="ECO:0007669"/>
    <property type="project" value="UniProtKB-KW"/>
</dbReference>
<dbReference type="EMBL" id="MHTX01000048">
    <property type="protein sequence ID" value="OHA66941.1"/>
    <property type="molecule type" value="Genomic_DNA"/>
</dbReference>
<dbReference type="Gene3D" id="3.10.310.30">
    <property type="match status" value="1"/>
</dbReference>
<comment type="caution">
    <text evidence="2">The sequence shown here is derived from an EMBL/GenBank/DDBJ whole genome shotgun (WGS) entry which is preliminary data.</text>
</comment>
<dbReference type="PANTHER" id="PTHR30255">
    <property type="entry name" value="SINGLE-STRANDED-DNA-SPECIFIC EXONUCLEASE RECJ"/>
    <property type="match status" value="1"/>
</dbReference>
<dbReference type="Pfam" id="PF01368">
    <property type="entry name" value="DHH"/>
    <property type="match status" value="1"/>
</dbReference>
<name>A0A1G2R4C9_9BACT</name>
<dbReference type="SUPFAM" id="SSF64182">
    <property type="entry name" value="DHH phosphoesterases"/>
    <property type="match status" value="1"/>
</dbReference>
<proteinExistence type="predicted"/>
<dbReference type="AlphaFoldDB" id="A0A1G2R4C9"/>
<protein>
    <recommendedName>
        <fullName evidence="1">DDH domain-containing protein</fullName>
    </recommendedName>
</protein>
<dbReference type="Gene3D" id="3.90.1640.30">
    <property type="match status" value="1"/>
</dbReference>
<evidence type="ECO:0000313" key="3">
    <source>
        <dbReference type="Proteomes" id="UP000179258"/>
    </source>
</evidence>